<dbReference type="OrthoDB" id="10399014at2759"/>
<reference evidence="2" key="1">
    <citation type="submission" date="2022-01" db="EMBL/GenBank/DDBJ databases">
        <authorList>
            <person name="King R."/>
        </authorList>
    </citation>
    <scope>NUCLEOTIDE SEQUENCE</scope>
</reference>
<organism evidence="2 3">
    <name type="scientific">Chironomus riparius</name>
    <dbReference type="NCBI Taxonomy" id="315576"/>
    <lineage>
        <taxon>Eukaryota</taxon>
        <taxon>Metazoa</taxon>
        <taxon>Ecdysozoa</taxon>
        <taxon>Arthropoda</taxon>
        <taxon>Hexapoda</taxon>
        <taxon>Insecta</taxon>
        <taxon>Pterygota</taxon>
        <taxon>Neoptera</taxon>
        <taxon>Endopterygota</taxon>
        <taxon>Diptera</taxon>
        <taxon>Nematocera</taxon>
        <taxon>Chironomoidea</taxon>
        <taxon>Chironomidae</taxon>
        <taxon>Chironominae</taxon>
        <taxon>Chironomus</taxon>
    </lineage>
</organism>
<protein>
    <submittedName>
        <fullName evidence="2">Uncharacterized protein</fullName>
    </submittedName>
</protein>
<reference evidence="2" key="2">
    <citation type="submission" date="2022-10" db="EMBL/GenBank/DDBJ databases">
        <authorList>
            <consortium name="ENA_rothamsted_submissions"/>
            <consortium name="culmorum"/>
            <person name="King R."/>
        </authorList>
    </citation>
    <scope>NUCLEOTIDE SEQUENCE</scope>
</reference>
<evidence type="ECO:0000313" key="3">
    <source>
        <dbReference type="Proteomes" id="UP001153620"/>
    </source>
</evidence>
<feature type="compositionally biased region" description="Polar residues" evidence="1">
    <location>
        <begin position="1"/>
        <end position="12"/>
    </location>
</feature>
<gene>
    <name evidence="2" type="ORF">CHIRRI_LOCUS814</name>
</gene>
<feature type="region of interest" description="Disordered" evidence="1">
    <location>
        <begin position="1"/>
        <end position="45"/>
    </location>
</feature>
<dbReference type="EMBL" id="OU895877">
    <property type="protein sequence ID" value="CAG9797827.1"/>
    <property type="molecule type" value="Genomic_DNA"/>
</dbReference>
<name>A0A9N9RIR0_9DIPT</name>
<sequence length="140" mass="15674">MSRSSTKSNAKTLQPKKSSSSPLSKIKFHSISKRRQSGQNLNMNEKFQLIKKHGTSSSSFIGSDDYDYINYGTNTDKSSCSGGKSSSLKKYFLKFAGDKVDSNSLEAKNLFHLKRHHYPTRMTGTKASISDDNDFDVLDF</sequence>
<proteinExistence type="predicted"/>
<feature type="compositionally biased region" description="Low complexity" evidence="1">
    <location>
        <begin position="16"/>
        <end position="25"/>
    </location>
</feature>
<feature type="compositionally biased region" description="Basic residues" evidence="1">
    <location>
        <begin position="26"/>
        <end position="36"/>
    </location>
</feature>
<dbReference type="Proteomes" id="UP001153620">
    <property type="component" value="Chromosome 1"/>
</dbReference>
<accession>A0A9N9RIR0</accession>
<evidence type="ECO:0000313" key="2">
    <source>
        <dbReference type="EMBL" id="CAG9797827.1"/>
    </source>
</evidence>
<keyword evidence="3" id="KW-1185">Reference proteome</keyword>
<dbReference type="AlphaFoldDB" id="A0A9N9RIR0"/>
<evidence type="ECO:0000256" key="1">
    <source>
        <dbReference type="SAM" id="MobiDB-lite"/>
    </source>
</evidence>